<reference evidence="3" key="1">
    <citation type="submission" date="2010-04" db="EMBL/GenBank/DDBJ databases">
        <title>Complete genome sequence of Nitrosococcus halophilus Nc4, a salt-adapted, aerobic obligate ammonia-oxidizing sulfur purple bacterium.</title>
        <authorList>
            <consortium name="US DOE Joint Genome Institute"/>
            <person name="Campbell M.A."/>
            <person name="Malfatti S.A."/>
            <person name="Chain P.S.G."/>
            <person name="Heidelberg J.F."/>
            <person name="Ward B.B."/>
            <person name="Klotz M.G."/>
        </authorList>
    </citation>
    <scope>NUCLEOTIDE SEQUENCE [LARGE SCALE GENOMIC DNA]</scope>
    <source>
        <strain evidence="3">Nc4</strain>
    </source>
</reference>
<proteinExistence type="predicted"/>
<sequence length="188" mass="21510">MPATIIHLGLGLQMKSVTPRYFSFPVFVFTQLAIDTEALYFLIKNESPVHRFLHTYLGATLIILLAVLVGRPLCQWGIKLWNTLLKEKYYRWLYVTPKISWRAAAIAAAFGAYSHILMDSIMHADMQPFAPFSLVNGFWGAISDFHLHMFCIMCGGLGIIVLWLFWETREVLEATETEKEQQVSNQGH</sequence>
<dbReference type="OrthoDB" id="272996at2"/>
<feature type="transmembrane region" description="Helical" evidence="1">
    <location>
        <begin position="99"/>
        <end position="118"/>
    </location>
</feature>
<dbReference type="STRING" id="472759.Nhal_1375"/>
<evidence type="ECO:0000256" key="1">
    <source>
        <dbReference type="SAM" id="Phobius"/>
    </source>
</evidence>
<evidence type="ECO:0008006" key="4">
    <source>
        <dbReference type="Google" id="ProtNLM"/>
    </source>
</evidence>
<dbReference type="RefSeq" id="WP_013032417.1">
    <property type="nucleotide sequence ID" value="NC_013960.1"/>
</dbReference>
<dbReference type="KEGG" id="nhl:Nhal_1375"/>
<keyword evidence="1" id="KW-0472">Membrane</keyword>
<dbReference type="Proteomes" id="UP000001844">
    <property type="component" value="Chromosome"/>
</dbReference>
<feature type="transmembrane region" description="Helical" evidence="1">
    <location>
        <begin position="138"/>
        <end position="166"/>
    </location>
</feature>
<protein>
    <recommendedName>
        <fullName evidence="4">DUF4184 family protein</fullName>
    </recommendedName>
</protein>
<gene>
    <name evidence="2" type="ordered locus">Nhal_1375</name>
</gene>
<evidence type="ECO:0000313" key="3">
    <source>
        <dbReference type="Proteomes" id="UP000001844"/>
    </source>
</evidence>
<evidence type="ECO:0000313" key="2">
    <source>
        <dbReference type="EMBL" id="ADE14526.1"/>
    </source>
</evidence>
<dbReference type="HOGENOM" id="CLU_130792_0_0_6"/>
<dbReference type="EMBL" id="CP001798">
    <property type="protein sequence ID" value="ADE14526.1"/>
    <property type="molecule type" value="Genomic_DNA"/>
</dbReference>
<name>D5C0W9_NITHN</name>
<keyword evidence="1" id="KW-0812">Transmembrane</keyword>
<organism evidence="2 3">
    <name type="scientific">Nitrosococcus halophilus (strain Nc4)</name>
    <dbReference type="NCBI Taxonomy" id="472759"/>
    <lineage>
        <taxon>Bacteria</taxon>
        <taxon>Pseudomonadati</taxon>
        <taxon>Pseudomonadota</taxon>
        <taxon>Gammaproteobacteria</taxon>
        <taxon>Chromatiales</taxon>
        <taxon>Chromatiaceae</taxon>
        <taxon>Nitrosococcus</taxon>
    </lineage>
</organism>
<keyword evidence="1" id="KW-1133">Transmembrane helix</keyword>
<dbReference type="Pfam" id="PF13803">
    <property type="entry name" value="DUF4184"/>
    <property type="match status" value="1"/>
</dbReference>
<keyword evidence="3" id="KW-1185">Reference proteome</keyword>
<dbReference type="eggNOG" id="ENOG5030HQZ">
    <property type="taxonomic scope" value="Bacteria"/>
</dbReference>
<accession>D5C0W9</accession>
<feature type="transmembrane region" description="Helical" evidence="1">
    <location>
        <begin position="21"/>
        <end position="43"/>
    </location>
</feature>
<dbReference type="InterPro" id="IPR025238">
    <property type="entry name" value="DUF4184"/>
</dbReference>
<feature type="transmembrane region" description="Helical" evidence="1">
    <location>
        <begin position="55"/>
        <end position="78"/>
    </location>
</feature>
<dbReference type="AlphaFoldDB" id="D5C0W9"/>